<evidence type="ECO:0000256" key="1">
    <source>
        <dbReference type="ARBA" id="ARBA00004141"/>
    </source>
</evidence>
<dbReference type="AlphaFoldDB" id="A0AAD3TVN5"/>
<name>A0AAD3TVN5_9TREE</name>
<evidence type="ECO:0000313" key="8">
    <source>
        <dbReference type="EMBL" id="GMK57340.1"/>
    </source>
</evidence>
<feature type="region of interest" description="Disordered" evidence="6">
    <location>
        <begin position="523"/>
        <end position="567"/>
    </location>
</feature>
<evidence type="ECO:0000256" key="7">
    <source>
        <dbReference type="SAM" id="Phobius"/>
    </source>
</evidence>
<sequence>MTGGSFLPIPGADEYDIDSYDAELGAHSVQWVGTPGVKGPSWARLPLLTVGVLGAQVVWSIEMGYASPFLLELGLSKSWMSLVFVAGPLSGLIVQPLIGAYADRSRSRFGRRRPYMLAGTGIACVAMMLLGWSREVAGFFGLGNGGAIVCAVFAIYLIDFSINAVMSTDRALIVDTLPPQQQEAGNAWAGRMAGLGGVAGFFVGNIDLTTILRWLGHTQLQILSFITSTILALAHTSTSWAVTERVLLRDDREQSRSGLMSSVRAIWRNIFTLPPSIRTICFIQFFANLGWYPVLFWTSIWVSDIYKQRTPQGNLSAEVWQADAVRAGSRALFLQAVITLGVSVAAPFLVAESGIRSDSPYTALARDEDDRADTPNSAQWKREAEERSHLPLMERAAASVAVVIKAVRSGSAWALPIEGLTLIRAWMIGQAIFAVCMLLTWFTTSVGGAYFVIATTGISWALAGWAPYALLGELVLVDTSNESRSLRDDPTAEVVFAADVGHEHPASHSRTLSHETPDDLHPHALSRLDIPGSEPPSSDLDDGDMTVVLRHPGDSERSAPSPGIPAADASTADKAGLILGIHNVFIVLPQFLITAISAVIFRMMDADPAGAENGTVEAEASSSDAVGVVFRIGGVSAAAGAYLSYRLAQRWRRGEP</sequence>
<feature type="transmembrane region" description="Helical" evidence="7">
    <location>
        <begin position="114"/>
        <end position="132"/>
    </location>
</feature>
<dbReference type="GO" id="GO:0008506">
    <property type="term" value="F:sucrose:proton symporter activity"/>
    <property type="evidence" value="ECO:0007669"/>
    <property type="project" value="TreeGrafter"/>
</dbReference>
<feature type="region of interest" description="Disordered" evidence="6">
    <location>
        <begin position="366"/>
        <end position="385"/>
    </location>
</feature>
<dbReference type="PANTHER" id="PTHR19432">
    <property type="entry name" value="SUGAR TRANSPORTER"/>
    <property type="match status" value="1"/>
</dbReference>
<dbReference type="GO" id="GO:0005886">
    <property type="term" value="C:plasma membrane"/>
    <property type="evidence" value="ECO:0007669"/>
    <property type="project" value="TreeGrafter"/>
</dbReference>
<feature type="transmembrane region" description="Helical" evidence="7">
    <location>
        <begin position="458"/>
        <end position="477"/>
    </location>
</feature>
<feature type="transmembrane region" description="Helical" evidence="7">
    <location>
        <begin position="584"/>
        <end position="604"/>
    </location>
</feature>
<feature type="transmembrane region" description="Helical" evidence="7">
    <location>
        <begin position="624"/>
        <end position="645"/>
    </location>
</feature>
<dbReference type="InterPro" id="IPR036259">
    <property type="entry name" value="MFS_trans_sf"/>
</dbReference>
<accession>A0AAD3TVN5</accession>
<keyword evidence="4 7" id="KW-1133">Transmembrane helix</keyword>
<reference evidence="8" key="2">
    <citation type="submission" date="2023-06" db="EMBL/GenBank/DDBJ databases">
        <authorList>
            <person name="Kobayashi Y."/>
            <person name="Kayamori A."/>
            <person name="Aoki K."/>
            <person name="Shiwa Y."/>
            <person name="Fujita N."/>
            <person name="Sugita T."/>
            <person name="Iwasaki W."/>
            <person name="Tanaka N."/>
            <person name="Takashima M."/>
        </authorList>
    </citation>
    <scope>NUCLEOTIDE SEQUENCE</scope>
    <source>
        <strain evidence="8">HIS016</strain>
    </source>
</reference>
<dbReference type="Pfam" id="PF13347">
    <property type="entry name" value="MFS_2"/>
    <property type="match status" value="1"/>
</dbReference>
<reference evidence="8" key="1">
    <citation type="journal article" date="2023" name="BMC Genomics">
        <title>Chromosome-level genome assemblies of Cutaneotrichosporon spp. (Trichosporonales, Basidiomycota) reveal imbalanced evolution between nucleotide sequences and chromosome synteny.</title>
        <authorList>
            <person name="Kobayashi Y."/>
            <person name="Kayamori A."/>
            <person name="Aoki K."/>
            <person name="Shiwa Y."/>
            <person name="Matsutani M."/>
            <person name="Fujita N."/>
            <person name="Sugita T."/>
            <person name="Iwasaki W."/>
            <person name="Tanaka N."/>
            <person name="Takashima M."/>
        </authorList>
    </citation>
    <scope>NUCLEOTIDE SEQUENCE</scope>
    <source>
        <strain evidence="8">HIS016</strain>
    </source>
</reference>
<keyword evidence="9" id="KW-1185">Reference proteome</keyword>
<keyword evidence="5 7" id="KW-0472">Membrane</keyword>
<dbReference type="EMBL" id="BTCM01000004">
    <property type="protein sequence ID" value="GMK57340.1"/>
    <property type="molecule type" value="Genomic_DNA"/>
</dbReference>
<evidence type="ECO:0000313" key="9">
    <source>
        <dbReference type="Proteomes" id="UP001222932"/>
    </source>
</evidence>
<feature type="transmembrane region" description="Helical" evidence="7">
    <location>
        <begin position="79"/>
        <end position="102"/>
    </location>
</feature>
<dbReference type="PANTHER" id="PTHR19432:SF91">
    <property type="entry name" value="GENERAL ALPHA-GLUCOSIDE PERMEASE"/>
    <property type="match status" value="1"/>
</dbReference>
<evidence type="ECO:0000256" key="5">
    <source>
        <dbReference type="ARBA" id="ARBA00023136"/>
    </source>
</evidence>
<keyword evidence="3 7" id="KW-0812">Transmembrane</keyword>
<comment type="caution">
    <text evidence="8">The sequence shown here is derived from an EMBL/GenBank/DDBJ whole genome shotgun (WGS) entry which is preliminary data.</text>
</comment>
<dbReference type="SUPFAM" id="SSF103473">
    <property type="entry name" value="MFS general substrate transporter"/>
    <property type="match status" value="1"/>
</dbReference>
<keyword evidence="2" id="KW-0813">Transport</keyword>
<feature type="transmembrane region" description="Helical" evidence="7">
    <location>
        <begin position="138"/>
        <end position="158"/>
    </location>
</feature>
<comment type="subcellular location">
    <subcellularLocation>
        <location evidence="1">Membrane</location>
        <topology evidence="1">Multi-pass membrane protein</topology>
    </subcellularLocation>
</comment>
<evidence type="ECO:0000256" key="3">
    <source>
        <dbReference type="ARBA" id="ARBA00022692"/>
    </source>
</evidence>
<feature type="transmembrane region" description="Helical" evidence="7">
    <location>
        <begin position="431"/>
        <end position="452"/>
    </location>
</feature>
<gene>
    <name evidence="8" type="ORF">CspeluHIS016_0401740</name>
</gene>
<dbReference type="Proteomes" id="UP001222932">
    <property type="component" value="Unassembled WGS sequence"/>
</dbReference>
<protein>
    <recommendedName>
        <fullName evidence="10">MFS general substrate transporter</fullName>
    </recommendedName>
</protein>
<evidence type="ECO:0000256" key="6">
    <source>
        <dbReference type="SAM" id="MobiDB-lite"/>
    </source>
</evidence>
<organism evidence="8 9">
    <name type="scientific">Cutaneotrichosporon spelunceum</name>
    <dbReference type="NCBI Taxonomy" id="1672016"/>
    <lineage>
        <taxon>Eukaryota</taxon>
        <taxon>Fungi</taxon>
        <taxon>Dikarya</taxon>
        <taxon>Basidiomycota</taxon>
        <taxon>Agaricomycotina</taxon>
        <taxon>Tremellomycetes</taxon>
        <taxon>Trichosporonales</taxon>
        <taxon>Trichosporonaceae</taxon>
        <taxon>Cutaneotrichosporon</taxon>
    </lineage>
</organism>
<dbReference type="Gene3D" id="1.20.1250.20">
    <property type="entry name" value="MFS general substrate transporter like domains"/>
    <property type="match status" value="1"/>
</dbReference>
<feature type="transmembrane region" description="Helical" evidence="7">
    <location>
        <begin position="332"/>
        <end position="351"/>
    </location>
</feature>
<proteinExistence type="predicted"/>
<evidence type="ECO:0008006" key="10">
    <source>
        <dbReference type="Google" id="ProtNLM"/>
    </source>
</evidence>
<evidence type="ECO:0000256" key="4">
    <source>
        <dbReference type="ARBA" id="ARBA00022989"/>
    </source>
</evidence>
<evidence type="ECO:0000256" key="2">
    <source>
        <dbReference type="ARBA" id="ARBA00022448"/>
    </source>
</evidence>